<evidence type="ECO:0000313" key="3">
    <source>
        <dbReference type="Proteomes" id="UP000177878"/>
    </source>
</evidence>
<name>A0A1F5S0N1_9BACT</name>
<keyword evidence="1" id="KW-0812">Transmembrane</keyword>
<sequence>MLLPKSNFFSKHGWWMLLGCALPIMAALLIFVWGKLPNDYWLWLVILLCPLVHIVMMRSHGHNGQTACRLEDEQASAAKFYTCPECGLRYADPGWAKKCEAWCRKYQSCNLAITKHAVKD</sequence>
<proteinExistence type="predicted"/>
<accession>A0A1F5S0N1</accession>
<dbReference type="InterPro" id="IPR021682">
    <property type="entry name" value="DUF2933"/>
</dbReference>
<keyword evidence="1" id="KW-1133">Transmembrane helix</keyword>
<dbReference type="Pfam" id="PF11666">
    <property type="entry name" value="DUF2933"/>
    <property type="match status" value="1"/>
</dbReference>
<protein>
    <recommendedName>
        <fullName evidence="4">DUF2933 domain-containing protein</fullName>
    </recommendedName>
</protein>
<dbReference type="STRING" id="1797988.A3I35_01085"/>
<evidence type="ECO:0000256" key="1">
    <source>
        <dbReference type="SAM" id="Phobius"/>
    </source>
</evidence>
<evidence type="ECO:0000313" key="2">
    <source>
        <dbReference type="EMBL" id="OGF20003.1"/>
    </source>
</evidence>
<dbReference type="AlphaFoldDB" id="A0A1F5S0N1"/>
<reference evidence="2 3" key="1">
    <citation type="journal article" date="2016" name="Nat. Commun.">
        <title>Thousands of microbial genomes shed light on interconnected biogeochemical processes in an aquifer system.</title>
        <authorList>
            <person name="Anantharaman K."/>
            <person name="Brown C.T."/>
            <person name="Hug L.A."/>
            <person name="Sharon I."/>
            <person name="Castelle C.J."/>
            <person name="Probst A.J."/>
            <person name="Thomas B.C."/>
            <person name="Singh A."/>
            <person name="Wilkins M.J."/>
            <person name="Karaoz U."/>
            <person name="Brodie E.L."/>
            <person name="Williams K.H."/>
            <person name="Hubbard S.S."/>
            <person name="Banfield J.F."/>
        </authorList>
    </citation>
    <scope>NUCLEOTIDE SEQUENCE [LARGE SCALE GENOMIC DNA]</scope>
</reference>
<dbReference type="EMBL" id="MFFV01000023">
    <property type="protein sequence ID" value="OGF20003.1"/>
    <property type="molecule type" value="Genomic_DNA"/>
</dbReference>
<keyword evidence="1" id="KW-0472">Membrane</keyword>
<gene>
    <name evidence="2" type="ORF">A3I35_01085</name>
</gene>
<organism evidence="2 3">
    <name type="scientific">Candidatus Falkowbacteria bacterium RIFCSPLOWO2_02_FULL_45_15</name>
    <dbReference type="NCBI Taxonomy" id="1797988"/>
    <lineage>
        <taxon>Bacteria</taxon>
        <taxon>Candidatus Falkowiibacteriota</taxon>
    </lineage>
</organism>
<feature type="transmembrane region" description="Helical" evidence="1">
    <location>
        <begin position="12"/>
        <end position="34"/>
    </location>
</feature>
<evidence type="ECO:0008006" key="4">
    <source>
        <dbReference type="Google" id="ProtNLM"/>
    </source>
</evidence>
<dbReference type="Proteomes" id="UP000177878">
    <property type="component" value="Unassembled WGS sequence"/>
</dbReference>
<comment type="caution">
    <text evidence="2">The sequence shown here is derived from an EMBL/GenBank/DDBJ whole genome shotgun (WGS) entry which is preliminary data.</text>
</comment>
<feature type="transmembrane region" description="Helical" evidence="1">
    <location>
        <begin position="40"/>
        <end position="57"/>
    </location>
</feature>